<reference evidence="2" key="1">
    <citation type="journal article" date="2020" name="Stud. Mycol.">
        <title>101 Dothideomycetes genomes: a test case for predicting lifestyles and emergence of pathogens.</title>
        <authorList>
            <person name="Haridas S."/>
            <person name="Albert R."/>
            <person name="Binder M."/>
            <person name="Bloem J."/>
            <person name="Labutti K."/>
            <person name="Salamov A."/>
            <person name="Andreopoulos B."/>
            <person name="Baker S."/>
            <person name="Barry K."/>
            <person name="Bills G."/>
            <person name="Bluhm B."/>
            <person name="Cannon C."/>
            <person name="Castanera R."/>
            <person name="Culley D."/>
            <person name="Daum C."/>
            <person name="Ezra D."/>
            <person name="Gonzalez J."/>
            <person name="Henrissat B."/>
            <person name="Kuo A."/>
            <person name="Liang C."/>
            <person name="Lipzen A."/>
            <person name="Lutzoni F."/>
            <person name="Magnuson J."/>
            <person name="Mondo S."/>
            <person name="Nolan M."/>
            <person name="Ohm R."/>
            <person name="Pangilinan J."/>
            <person name="Park H.-J."/>
            <person name="Ramirez L."/>
            <person name="Alfaro M."/>
            <person name="Sun H."/>
            <person name="Tritt A."/>
            <person name="Yoshinaga Y."/>
            <person name="Zwiers L.-H."/>
            <person name="Turgeon B."/>
            <person name="Goodwin S."/>
            <person name="Spatafora J."/>
            <person name="Crous P."/>
            <person name="Grigoriev I."/>
        </authorList>
    </citation>
    <scope>NUCLEOTIDE SEQUENCE</scope>
    <source>
        <strain evidence="2">CBS 121167</strain>
    </source>
</reference>
<sequence>MMQVTSAVGVLGIIISPLAIDSSLVLMYSILVGALVISSVLFLLAFRGYETKGKIRLED</sequence>
<protein>
    <submittedName>
        <fullName evidence="2">Uncharacterized protein</fullName>
    </submittedName>
</protein>
<evidence type="ECO:0000256" key="1">
    <source>
        <dbReference type="SAM" id="Phobius"/>
    </source>
</evidence>
<dbReference type="RefSeq" id="XP_033393416.1">
    <property type="nucleotide sequence ID" value="XM_033545321.1"/>
</dbReference>
<dbReference type="Proteomes" id="UP000799438">
    <property type="component" value="Unassembled WGS sequence"/>
</dbReference>
<feature type="transmembrane region" description="Helical" evidence="1">
    <location>
        <begin position="29"/>
        <end position="46"/>
    </location>
</feature>
<accession>A0A6A6B4M8</accession>
<evidence type="ECO:0000313" key="3">
    <source>
        <dbReference type="Proteomes" id="UP000799438"/>
    </source>
</evidence>
<keyword evidence="1" id="KW-0472">Membrane</keyword>
<evidence type="ECO:0000313" key="2">
    <source>
        <dbReference type="EMBL" id="KAF2137701.1"/>
    </source>
</evidence>
<name>A0A6A6B4M8_9PEZI</name>
<dbReference type="EMBL" id="ML995500">
    <property type="protein sequence ID" value="KAF2137701.1"/>
    <property type="molecule type" value="Genomic_DNA"/>
</dbReference>
<gene>
    <name evidence="2" type="ORF">K452DRAFT_339763</name>
</gene>
<keyword evidence="3" id="KW-1185">Reference proteome</keyword>
<dbReference type="AlphaFoldDB" id="A0A6A6B4M8"/>
<keyword evidence="1" id="KW-0812">Transmembrane</keyword>
<proteinExistence type="predicted"/>
<keyword evidence="1" id="KW-1133">Transmembrane helix</keyword>
<dbReference type="GeneID" id="54302826"/>
<organism evidence="2 3">
    <name type="scientific">Aplosporella prunicola CBS 121167</name>
    <dbReference type="NCBI Taxonomy" id="1176127"/>
    <lineage>
        <taxon>Eukaryota</taxon>
        <taxon>Fungi</taxon>
        <taxon>Dikarya</taxon>
        <taxon>Ascomycota</taxon>
        <taxon>Pezizomycotina</taxon>
        <taxon>Dothideomycetes</taxon>
        <taxon>Dothideomycetes incertae sedis</taxon>
        <taxon>Botryosphaeriales</taxon>
        <taxon>Aplosporellaceae</taxon>
        <taxon>Aplosporella</taxon>
    </lineage>
</organism>